<keyword evidence="3 5" id="KW-1133">Transmembrane helix</keyword>
<dbReference type="SUPFAM" id="SSF103473">
    <property type="entry name" value="MFS general substrate transporter"/>
    <property type="match status" value="1"/>
</dbReference>
<feature type="transmembrane region" description="Helical" evidence="5">
    <location>
        <begin position="12"/>
        <end position="36"/>
    </location>
</feature>
<comment type="caution">
    <text evidence="7">The sequence shown here is derived from an EMBL/GenBank/DDBJ whole genome shotgun (WGS) entry which is preliminary data.</text>
</comment>
<evidence type="ECO:0000256" key="1">
    <source>
        <dbReference type="ARBA" id="ARBA00004651"/>
    </source>
</evidence>
<dbReference type="EMBL" id="BNJF01000001">
    <property type="protein sequence ID" value="GHO44210.1"/>
    <property type="molecule type" value="Genomic_DNA"/>
</dbReference>
<dbReference type="InterPro" id="IPR011701">
    <property type="entry name" value="MFS"/>
</dbReference>
<dbReference type="PROSITE" id="PS50850">
    <property type="entry name" value="MFS"/>
    <property type="match status" value="1"/>
</dbReference>
<evidence type="ECO:0000313" key="8">
    <source>
        <dbReference type="Proteomes" id="UP000612362"/>
    </source>
</evidence>
<proteinExistence type="predicted"/>
<evidence type="ECO:0000256" key="4">
    <source>
        <dbReference type="ARBA" id="ARBA00023136"/>
    </source>
</evidence>
<dbReference type="InterPro" id="IPR020846">
    <property type="entry name" value="MFS_dom"/>
</dbReference>
<evidence type="ECO:0000256" key="2">
    <source>
        <dbReference type="ARBA" id="ARBA00022692"/>
    </source>
</evidence>
<accession>A0A8J3MTC4</accession>
<feature type="transmembrane region" description="Helical" evidence="5">
    <location>
        <begin position="113"/>
        <end position="131"/>
    </location>
</feature>
<dbReference type="InterPro" id="IPR036259">
    <property type="entry name" value="MFS_trans_sf"/>
</dbReference>
<evidence type="ECO:0000313" key="7">
    <source>
        <dbReference type="EMBL" id="GHO44210.1"/>
    </source>
</evidence>
<dbReference type="Pfam" id="PF07690">
    <property type="entry name" value="MFS_1"/>
    <property type="match status" value="1"/>
</dbReference>
<gene>
    <name evidence="7" type="ORF">KSX_23730</name>
</gene>
<feature type="transmembrane region" description="Helical" evidence="5">
    <location>
        <begin position="152"/>
        <end position="177"/>
    </location>
</feature>
<evidence type="ECO:0000256" key="3">
    <source>
        <dbReference type="ARBA" id="ARBA00022989"/>
    </source>
</evidence>
<comment type="subcellular location">
    <subcellularLocation>
        <location evidence="1">Cell membrane</location>
        <topology evidence="1">Multi-pass membrane protein</topology>
    </subcellularLocation>
</comment>
<feature type="transmembrane region" description="Helical" evidence="5">
    <location>
        <begin position="74"/>
        <end position="93"/>
    </location>
</feature>
<dbReference type="GO" id="GO:0005886">
    <property type="term" value="C:plasma membrane"/>
    <property type="evidence" value="ECO:0007669"/>
    <property type="project" value="UniProtKB-SubCell"/>
</dbReference>
<feature type="transmembrane region" description="Helical" evidence="5">
    <location>
        <begin position="42"/>
        <end position="62"/>
    </location>
</feature>
<name>A0A8J3MTC4_9CHLR</name>
<dbReference type="GO" id="GO:0022857">
    <property type="term" value="F:transmembrane transporter activity"/>
    <property type="evidence" value="ECO:0007669"/>
    <property type="project" value="InterPro"/>
</dbReference>
<dbReference type="Gene3D" id="1.20.1250.20">
    <property type="entry name" value="MFS general substrate transporter like domains"/>
    <property type="match status" value="1"/>
</dbReference>
<dbReference type="Proteomes" id="UP000612362">
    <property type="component" value="Unassembled WGS sequence"/>
</dbReference>
<protein>
    <recommendedName>
        <fullName evidence="6">Major facilitator superfamily (MFS) profile domain-containing protein</fullName>
    </recommendedName>
</protein>
<evidence type="ECO:0000256" key="5">
    <source>
        <dbReference type="SAM" id="Phobius"/>
    </source>
</evidence>
<keyword evidence="8" id="KW-1185">Reference proteome</keyword>
<feature type="domain" description="Major facilitator superfamily (MFS) profile" evidence="6">
    <location>
        <begin position="1"/>
        <end position="220"/>
    </location>
</feature>
<dbReference type="AlphaFoldDB" id="A0A8J3MTC4"/>
<evidence type="ECO:0000259" key="6">
    <source>
        <dbReference type="PROSITE" id="PS50850"/>
    </source>
</evidence>
<keyword evidence="4 5" id="KW-0472">Membrane</keyword>
<sequence>MIPVYLQSLRGLSAFDSGLVLLPQAFASMVTMVIGGRLVDKIGVRAVVIPGLIIMAIAMWLYSSLDAYIPIGQFQWLLILRSCGIGLCMQPLMVSALVNIEPRRLAQASSTNTTLRFVCSSLAVAIMATLVQTQNKVHYAHLAERVTAISPLGQMIMGIQAMLMAKGASATAAYGYALQTVSGLLHRQSYILAMQDAFRLSFVLSVVAIVATFFVSGAKKKAAQATETENMSAEERAEAEKAREEAALAV</sequence>
<dbReference type="PANTHER" id="PTHR23501">
    <property type="entry name" value="MAJOR FACILITATOR SUPERFAMILY"/>
    <property type="match status" value="1"/>
</dbReference>
<keyword evidence="2 5" id="KW-0812">Transmembrane</keyword>
<organism evidence="7 8">
    <name type="scientific">Ktedonospora formicarum</name>
    <dbReference type="NCBI Taxonomy" id="2778364"/>
    <lineage>
        <taxon>Bacteria</taxon>
        <taxon>Bacillati</taxon>
        <taxon>Chloroflexota</taxon>
        <taxon>Ktedonobacteria</taxon>
        <taxon>Ktedonobacterales</taxon>
        <taxon>Ktedonobacteraceae</taxon>
        <taxon>Ktedonospora</taxon>
    </lineage>
</organism>
<feature type="transmembrane region" description="Helical" evidence="5">
    <location>
        <begin position="197"/>
        <end position="215"/>
    </location>
</feature>
<reference evidence="7" key="1">
    <citation type="submission" date="2020-10" db="EMBL/GenBank/DDBJ databases">
        <title>Taxonomic study of unclassified bacteria belonging to the class Ktedonobacteria.</title>
        <authorList>
            <person name="Yabe S."/>
            <person name="Wang C.M."/>
            <person name="Zheng Y."/>
            <person name="Sakai Y."/>
            <person name="Cavaletti L."/>
            <person name="Monciardini P."/>
            <person name="Donadio S."/>
        </authorList>
    </citation>
    <scope>NUCLEOTIDE SEQUENCE</scope>
    <source>
        <strain evidence="7">SOSP1-1</strain>
    </source>
</reference>